<gene>
    <name evidence="4" type="ordered locus">Oter_1959</name>
</gene>
<dbReference type="AlphaFoldDB" id="B1ZYK6"/>
<dbReference type="Pfam" id="PF00975">
    <property type="entry name" value="Thioesterase"/>
    <property type="match status" value="1"/>
</dbReference>
<keyword evidence="5" id="KW-1185">Reference proteome</keyword>
<feature type="domain" description="Thioesterase" evidence="3">
    <location>
        <begin position="12"/>
        <end position="238"/>
    </location>
</feature>
<dbReference type="InterPro" id="IPR001031">
    <property type="entry name" value="Thioesterase"/>
</dbReference>
<dbReference type="Proteomes" id="UP000007013">
    <property type="component" value="Chromosome"/>
</dbReference>
<evidence type="ECO:0000313" key="5">
    <source>
        <dbReference type="Proteomes" id="UP000007013"/>
    </source>
</evidence>
<sequence length="245" mass="26252">MVPRPQPAARLRLVCLAHAGAGASTFFSWGAALQSAGIEVRAVQYPGRENRYGEPCLPQAPAMVQALADAWPEIAPGPCALYGHSMGALLGFELARELARRGAANPPRHLFLAGHNAPHLPSRLPLLHTLPDGEFLPAVARHYGNLPAELIADREMAALLGPILRADFQLVNEYAWRDAGPVDAPLTVFGGTEDPWTSEPGLAAWSRHTRGRCQLHLFAGGHFFPQAHRTALLARLQATLAGLAG</sequence>
<organism evidence="4 5">
    <name type="scientific">Opitutus terrae (strain DSM 11246 / JCM 15787 / PB90-1)</name>
    <dbReference type="NCBI Taxonomy" id="452637"/>
    <lineage>
        <taxon>Bacteria</taxon>
        <taxon>Pseudomonadati</taxon>
        <taxon>Verrucomicrobiota</taxon>
        <taxon>Opitutia</taxon>
        <taxon>Opitutales</taxon>
        <taxon>Opitutaceae</taxon>
        <taxon>Opitutus</taxon>
    </lineage>
</organism>
<feature type="chain" id="PRO_5002772250" evidence="2">
    <location>
        <begin position="20"/>
        <end position="245"/>
    </location>
</feature>
<proteinExistence type="inferred from homology"/>
<dbReference type="HOGENOM" id="CLU_070456_1_1_0"/>
<protein>
    <submittedName>
        <fullName evidence="4">Thioesterase</fullName>
    </submittedName>
</protein>
<keyword evidence="2" id="KW-0732">Signal</keyword>
<comment type="similarity">
    <text evidence="1">Belongs to the thioesterase family.</text>
</comment>
<dbReference type="SUPFAM" id="SSF53474">
    <property type="entry name" value="alpha/beta-Hydrolases"/>
    <property type="match status" value="1"/>
</dbReference>
<dbReference type="EMBL" id="CP001032">
    <property type="protein sequence ID" value="ACB75242.1"/>
    <property type="molecule type" value="Genomic_DNA"/>
</dbReference>
<dbReference type="InterPro" id="IPR012223">
    <property type="entry name" value="TEII"/>
</dbReference>
<feature type="signal peptide" evidence="2">
    <location>
        <begin position="1"/>
        <end position="19"/>
    </location>
</feature>
<evidence type="ECO:0000256" key="2">
    <source>
        <dbReference type="SAM" id="SignalP"/>
    </source>
</evidence>
<accession>B1ZYK6</accession>
<dbReference type="PANTHER" id="PTHR11487:SF0">
    <property type="entry name" value="S-ACYL FATTY ACID SYNTHASE THIOESTERASE, MEDIUM CHAIN"/>
    <property type="match status" value="1"/>
</dbReference>
<evidence type="ECO:0000256" key="1">
    <source>
        <dbReference type="ARBA" id="ARBA00007169"/>
    </source>
</evidence>
<evidence type="ECO:0000259" key="3">
    <source>
        <dbReference type="Pfam" id="PF00975"/>
    </source>
</evidence>
<evidence type="ECO:0000313" key="4">
    <source>
        <dbReference type="EMBL" id="ACB75242.1"/>
    </source>
</evidence>
<dbReference type="eggNOG" id="COG3208">
    <property type="taxonomic scope" value="Bacteria"/>
</dbReference>
<dbReference type="PANTHER" id="PTHR11487">
    <property type="entry name" value="THIOESTERASE"/>
    <property type="match status" value="1"/>
</dbReference>
<dbReference type="GO" id="GO:0008610">
    <property type="term" value="P:lipid biosynthetic process"/>
    <property type="evidence" value="ECO:0007669"/>
    <property type="project" value="TreeGrafter"/>
</dbReference>
<dbReference type="InterPro" id="IPR029058">
    <property type="entry name" value="AB_hydrolase_fold"/>
</dbReference>
<dbReference type="Gene3D" id="3.40.50.1820">
    <property type="entry name" value="alpha/beta hydrolase"/>
    <property type="match status" value="1"/>
</dbReference>
<name>B1ZYK6_OPITP</name>
<dbReference type="STRING" id="452637.Oter_1959"/>
<dbReference type="KEGG" id="ote:Oter_1959"/>
<reference evidence="4 5" key="1">
    <citation type="journal article" date="2011" name="J. Bacteriol.">
        <title>Genome sequence of the verrucomicrobium Opitutus terrae PB90-1, an abundant inhabitant of rice paddy soil ecosystems.</title>
        <authorList>
            <person name="van Passel M.W."/>
            <person name="Kant R."/>
            <person name="Palva A."/>
            <person name="Copeland A."/>
            <person name="Lucas S."/>
            <person name="Lapidus A."/>
            <person name="Glavina del Rio T."/>
            <person name="Pitluck S."/>
            <person name="Goltsman E."/>
            <person name="Clum A."/>
            <person name="Sun H."/>
            <person name="Schmutz J."/>
            <person name="Larimer F.W."/>
            <person name="Land M.L."/>
            <person name="Hauser L."/>
            <person name="Kyrpides N."/>
            <person name="Mikhailova N."/>
            <person name="Richardson P.P."/>
            <person name="Janssen P.H."/>
            <person name="de Vos W.M."/>
            <person name="Smidt H."/>
        </authorList>
    </citation>
    <scope>NUCLEOTIDE SEQUENCE [LARGE SCALE GENOMIC DNA]</scope>
    <source>
        <strain evidence="5">DSM 11246 / JCM 15787 / PB90-1</strain>
    </source>
</reference>